<protein>
    <submittedName>
        <fullName evidence="1">Uncharacterized protein</fullName>
    </submittedName>
</protein>
<proteinExistence type="predicted"/>
<gene>
    <name evidence="1" type="ORF">SPIROBIBN47_390007</name>
</gene>
<reference evidence="1" key="1">
    <citation type="submission" date="2017-02" db="EMBL/GenBank/DDBJ databases">
        <authorList>
            <person name="Regsiter A."/>
            <person name="William W."/>
        </authorList>
    </citation>
    <scope>NUCLEOTIDE SEQUENCE</scope>
    <source>
        <strain evidence="1">Bib</strain>
    </source>
</reference>
<name>A0A3P3XL29_9SPIR</name>
<sequence>MMQVDVEAFWANFEKEIGEKIISRTMGQHFSTRKSQGEWGLLVLSETALRFRPTPGENWFDSLFRMAAPRVPKEPLADILVPLESIASIELPKKHFFDFLFSPPFTVFTLRYRIGNTEHDLLLGADSKCELFRWLLSNLPVAKGT</sequence>
<accession>A0A3P3XL29</accession>
<dbReference type="AlphaFoldDB" id="A0A3P3XL29"/>
<organism evidence="1">
    <name type="scientific">uncultured spirochete</name>
    <dbReference type="NCBI Taxonomy" id="156406"/>
    <lineage>
        <taxon>Bacteria</taxon>
        <taxon>Pseudomonadati</taxon>
        <taxon>Spirochaetota</taxon>
        <taxon>Spirochaetia</taxon>
        <taxon>Spirochaetales</taxon>
        <taxon>environmental samples</taxon>
    </lineage>
</organism>
<evidence type="ECO:0000313" key="1">
    <source>
        <dbReference type="EMBL" id="SLM15113.1"/>
    </source>
</evidence>
<dbReference type="EMBL" id="FWDM01000033">
    <property type="protein sequence ID" value="SLM15113.1"/>
    <property type="molecule type" value="Genomic_DNA"/>
</dbReference>